<evidence type="ECO:0000313" key="1">
    <source>
        <dbReference type="EMBL" id="MCR9016659.1"/>
    </source>
</evidence>
<evidence type="ECO:0000313" key="2">
    <source>
        <dbReference type="Proteomes" id="UP001142175"/>
    </source>
</evidence>
<protein>
    <submittedName>
        <fullName evidence="1">DUF3820 family protein</fullName>
    </submittedName>
</protein>
<keyword evidence="2" id="KW-1185">Reference proteome</keyword>
<dbReference type="Proteomes" id="UP001142175">
    <property type="component" value="Unassembled WGS sequence"/>
</dbReference>
<name>A0A9X2P5E3_9BACT</name>
<comment type="caution">
    <text evidence="1">The sequence shown here is derived from an EMBL/GenBank/DDBJ whole genome shotgun (WGS) entry which is preliminary data.</text>
</comment>
<dbReference type="InterPro" id="IPR024530">
    <property type="entry name" value="QSregVF_b"/>
</dbReference>
<proteinExistence type="predicted"/>
<dbReference type="AlphaFoldDB" id="A0A9X2P5E3"/>
<sequence>MDRQILLDLVSKKMPFGKYKGKLLCDIPEDYLIWMHRKGFPEGKLGMWLSTLYEIRLNGLEDILRELKKINRPQ</sequence>
<accession>A0A9X2P5E3</accession>
<reference evidence="1" key="1">
    <citation type="submission" date="2022-08" db="EMBL/GenBank/DDBJ databases">
        <authorList>
            <person name="Zhang D."/>
        </authorList>
    </citation>
    <scope>NUCLEOTIDE SEQUENCE</scope>
    <source>
        <strain evidence="1">XJ19-11</strain>
    </source>
</reference>
<dbReference type="RefSeq" id="WP_258424506.1">
    <property type="nucleotide sequence ID" value="NZ_JANSUY010000017.1"/>
</dbReference>
<dbReference type="Pfam" id="PF12843">
    <property type="entry name" value="QSregVF_b"/>
    <property type="match status" value="1"/>
</dbReference>
<dbReference type="EMBL" id="JANSUY010000017">
    <property type="protein sequence ID" value="MCR9016659.1"/>
    <property type="molecule type" value="Genomic_DNA"/>
</dbReference>
<organism evidence="1 2">
    <name type="scientific">Aquiflexum gelatinilyticum</name>
    <dbReference type="NCBI Taxonomy" id="2961943"/>
    <lineage>
        <taxon>Bacteria</taxon>
        <taxon>Pseudomonadati</taxon>
        <taxon>Bacteroidota</taxon>
        <taxon>Cytophagia</taxon>
        <taxon>Cytophagales</taxon>
        <taxon>Cyclobacteriaceae</taxon>
        <taxon>Aquiflexum</taxon>
    </lineage>
</organism>
<gene>
    <name evidence="1" type="ORF">NU887_16590</name>
</gene>